<dbReference type="AlphaFoldDB" id="A0A830GAN7"/>
<name>A0A830GAN7_9EURY</name>
<evidence type="ECO:0000313" key="3">
    <source>
        <dbReference type="Proteomes" id="UP000608850"/>
    </source>
</evidence>
<sequence>MLFDAIRERRIDAPCRLQPNTTTRPLVVDASEAGSVFLLDETALTVAGARAVAPTPEEATTLSRGDPDSDLPLTDADERACTVALTSIEEHIRTAIGNTLRIATRVEQTQHPGEPRLRRIRAFAQSAPSRHSSPYASSRGILLEMDADYERERAEMEAL</sequence>
<protein>
    <submittedName>
        <fullName evidence="2">Uncharacterized protein</fullName>
    </submittedName>
</protein>
<dbReference type="Proteomes" id="UP000608850">
    <property type="component" value="Unassembled WGS sequence"/>
</dbReference>
<proteinExistence type="predicted"/>
<accession>A0A830GAN7</accession>
<reference evidence="2 3" key="1">
    <citation type="journal article" date="2019" name="Int. J. Syst. Evol. Microbiol.">
        <title>The Global Catalogue of Microorganisms (GCM) 10K type strain sequencing project: providing services to taxonomists for standard genome sequencing and annotation.</title>
        <authorList>
            <consortium name="The Broad Institute Genomics Platform"/>
            <consortium name="The Broad Institute Genome Sequencing Center for Infectious Disease"/>
            <person name="Wu L."/>
            <person name="Ma J."/>
        </authorList>
    </citation>
    <scope>NUCLEOTIDE SEQUENCE [LARGE SCALE GENOMIC DNA]</scope>
    <source>
        <strain evidence="2 3">JCM 16331</strain>
    </source>
</reference>
<evidence type="ECO:0000313" key="2">
    <source>
        <dbReference type="EMBL" id="GGN13622.1"/>
    </source>
</evidence>
<dbReference type="EMBL" id="BMOQ01000003">
    <property type="protein sequence ID" value="GGN13622.1"/>
    <property type="molecule type" value="Genomic_DNA"/>
</dbReference>
<feature type="region of interest" description="Disordered" evidence="1">
    <location>
        <begin position="51"/>
        <end position="72"/>
    </location>
</feature>
<keyword evidence="3" id="KW-1185">Reference proteome</keyword>
<evidence type="ECO:0000256" key="1">
    <source>
        <dbReference type="SAM" id="MobiDB-lite"/>
    </source>
</evidence>
<gene>
    <name evidence="2" type="ORF">GCM10009021_12140</name>
</gene>
<organism evidence="2 3">
    <name type="scientific">Halarchaeum nitratireducens</name>
    <dbReference type="NCBI Taxonomy" id="489913"/>
    <lineage>
        <taxon>Archaea</taxon>
        <taxon>Methanobacteriati</taxon>
        <taxon>Methanobacteriota</taxon>
        <taxon>Stenosarchaea group</taxon>
        <taxon>Halobacteria</taxon>
        <taxon>Halobacteriales</taxon>
        <taxon>Halobacteriaceae</taxon>
    </lineage>
</organism>
<comment type="caution">
    <text evidence="2">The sequence shown here is derived from an EMBL/GenBank/DDBJ whole genome shotgun (WGS) entry which is preliminary data.</text>
</comment>